<evidence type="ECO:0000256" key="9">
    <source>
        <dbReference type="ARBA" id="ARBA00023065"/>
    </source>
</evidence>
<comment type="subcellular location">
    <subcellularLocation>
        <location evidence="1 14">Cell outer membrane</location>
        <topology evidence="1 14">Multi-pass membrane protein</topology>
    </subcellularLocation>
</comment>
<dbReference type="GO" id="GO:0015891">
    <property type="term" value="P:siderophore transport"/>
    <property type="evidence" value="ECO:0007669"/>
    <property type="project" value="InterPro"/>
</dbReference>
<keyword evidence="19" id="KW-1185">Reference proteome</keyword>
<dbReference type="InterPro" id="IPR010105">
    <property type="entry name" value="TonB_sidphr_rcpt"/>
</dbReference>
<organism evidence="18 19">
    <name type="scientific">Methylobacterium frigidaeris</name>
    <dbReference type="NCBI Taxonomy" id="2038277"/>
    <lineage>
        <taxon>Bacteria</taxon>
        <taxon>Pseudomonadati</taxon>
        <taxon>Pseudomonadota</taxon>
        <taxon>Alphaproteobacteria</taxon>
        <taxon>Hyphomicrobiales</taxon>
        <taxon>Methylobacteriaceae</taxon>
        <taxon>Methylobacterium</taxon>
    </lineage>
</organism>
<dbReference type="Gene3D" id="2.170.130.10">
    <property type="entry name" value="TonB-dependent receptor, plug domain"/>
    <property type="match status" value="1"/>
</dbReference>
<reference evidence="18" key="2">
    <citation type="submission" date="2021-08" db="EMBL/GenBank/DDBJ databases">
        <authorList>
            <person name="Tani A."/>
            <person name="Ola A."/>
            <person name="Ogura Y."/>
            <person name="Katsura K."/>
            <person name="Hayashi T."/>
        </authorList>
    </citation>
    <scope>NUCLEOTIDE SEQUENCE</scope>
    <source>
        <strain evidence="18">JCM 32048</strain>
    </source>
</reference>
<evidence type="ECO:0000256" key="10">
    <source>
        <dbReference type="ARBA" id="ARBA00023077"/>
    </source>
</evidence>
<evidence type="ECO:0000256" key="12">
    <source>
        <dbReference type="ARBA" id="ARBA00023170"/>
    </source>
</evidence>
<evidence type="ECO:0000256" key="4">
    <source>
        <dbReference type="ARBA" id="ARBA00022452"/>
    </source>
</evidence>
<protein>
    <submittedName>
        <fullName evidence="18">Ferrichrome outer membrane transporter/phage receptor</fullName>
    </submittedName>
</protein>
<sequence length="743" mass="80069">MNDSPMPSRILRGLALTGVSLVALALATPLGVAHAQAASSEPVVALEEITVAGSGTGSPARAGGPAAEDPRGPVDGFVATRSATATKTNTPLIETPQSISVVGRQQLDAQRDLTVAEALRYVPGVYGGTYGPGTRQDFFLIRGFTANDTGLYLNSLQLLNYGFAGFQVDPFGLERIEILRGPAAVLFGQGGPGGLVNLISKRPTLEPLRYIETGGGSFGQKYLGIDLGGPADADGHWFYRLTGIGHNGGTQLDGTDDNRGYIAPSFTYRPDAATTFTVLTSYQHDESGRIGGFLPYVGTVRPQALGLRIPLNLNVNDPEANRSRRTQAYAGYEFEHRFDDVFTVRQNLRYAFTEAYDNTLIFGSYVAGTNQTVLNRYRSQSSGRAGVFNVDTQIEARFDTGPFRHTLLMGLDYKQADLDGTNARSSTAANLPGLRFNILSPVYGVPTPLAVPYSVTRSFFNQLGVYAQDQIKLTPELTLVASGRGDFTENDVFNKLTRGATEQHAAAGTQRYGLIYNFDFGLAPYLSYATFFNPVIGVDFYSQPFKPETGDQYEAGIKYQPPGLPLLATAAVFDLIRTNVSTSDPANVNNTIQIGAVRSRGVELGLQANLTPDFAITASFTDYELKTVADGSAARIGRIPVGVPQTFASLFADYTIPTGPLAGFGFGGGVRYVGKSYATVDNSLTVPDFVLFDAQMHYVRDGWRFAINATNVADRRYVSACISTNACYYGDARRVIASASYRW</sequence>
<dbReference type="Gene3D" id="2.40.170.20">
    <property type="entry name" value="TonB-dependent receptor, beta-barrel domain"/>
    <property type="match status" value="1"/>
</dbReference>
<keyword evidence="11 14" id="KW-0472">Membrane</keyword>
<keyword evidence="7" id="KW-0732">Signal</keyword>
<dbReference type="PANTHER" id="PTHR32552:SF68">
    <property type="entry name" value="FERRICHROME OUTER MEMBRANE TRANSPORTER_PHAGE RECEPTOR"/>
    <property type="match status" value="1"/>
</dbReference>
<reference evidence="18" key="1">
    <citation type="journal article" date="2016" name="Front. Microbiol.">
        <title>Genome Sequence of the Piezophilic, Mesophilic Sulfate-Reducing Bacterium Desulfovibrio indicus J2T.</title>
        <authorList>
            <person name="Cao J."/>
            <person name="Maignien L."/>
            <person name="Shao Z."/>
            <person name="Alain K."/>
            <person name="Jebbar M."/>
        </authorList>
    </citation>
    <scope>NUCLEOTIDE SEQUENCE</scope>
    <source>
        <strain evidence="18">JCM 32048</strain>
    </source>
</reference>
<evidence type="ECO:0000256" key="2">
    <source>
        <dbReference type="ARBA" id="ARBA00009810"/>
    </source>
</evidence>
<evidence type="ECO:0000256" key="11">
    <source>
        <dbReference type="ARBA" id="ARBA00023136"/>
    </source>
</evidence>
<dbReference type="PROSITE" id="PS52016">
    <property type="entry name" value="TONB_DEPENDENT_REC_3"/>
    <property type="match status" value="1"/>
</dbReference>
<dbReference type="PANTHER" id="PTHR32552">
    <property type="entry name" value="FERRICHROME IRON RECEPTOR-RELATED"/>
    <property type="match status" value="1"/>
</dbReference>
<keyword evidence="3 14" id="KW-0813">Transport</keyword>
<keyword evidence="12 18" id="KW-0675">Receptor</keyword>
<accession>A0AA37HET1</accession>
<evidence type="ECO:0000256" key="15">
    <source>
        <dbReference type="RuleBase" id="RU003357"/>
    </source>
</evidence>
<comment type="caution">
    <text evidence="18">The sequence shown here is derived from an EMBL/GenBank/DDBJ whole genome shotgun (WGS) entry which is preliminary data.</text>
</comment>
<dbReference type="GO" id="GO:0009279">
    <property type="term" value="C:cell outer membrane"/>
    <property type="evidence" value="ECO:0007669"/>
    <property type="project" value="UniProtKB-SubCell"/>
</dbReference>
<keyword evidence="9" id="KW-0406">Ion transport</keyword>
<keyword evidence="13 14" id="KW-0998">Cell outer membrane</keyword>
<evidence type="ECO:0000259" key="17">
    <source>
        <dbReference type="Pfam" id="PF07715"/>
    </source>
</evidence>
<proteinExistence type="inferred from homology"/>
<evidence type="ECO:0000256" key="6">
    <source>
        <dbReference type="ARBA" id="ARBA00022692"/>
    </source>
</evidence>
<dbReference type="FunFam" id="2.170.130.10:FF:000001">
    <property type="entry name" value="Catecholate siderophore TonB-dependent receptor"/>
    <property type="match status" value="1"/>
</dbReference>
<dbReference type="SUPFAM" id="SSF56935">
    <property type="entry name" value="Porins"/>
    <property type="match status" value="1"/>
</dbReference>
<dbReference type="InterPro" id="IPR000531">
    <property type="entry name" value="Beta-barrel_TonB"/>
</dbReference>
<evidence type="ECO:0000256" key="1">
    <source>
        <dbReference type="ARBA" id="ARBA00004571"/>
    </source>
</evidence>
<dbReference type="InterPro" id="IPR037066">
    <property type="entry name" value="Plug_dom_sf"/>
</dbReference>
<comment type="similarity">
    <text evidence="2 14 15">Belongs to the TonB-dependent receptor family.</text>
</comment>
<dbReference type="RefSeq" id="WP_099903018.1">
    <property type="nucleotide sequence ID" value="NZ_BPQJ01000028.1"/>
</dbReference>
<evidence type="ECO:0000256" key="3">
    <source>
        <dbReference type="ARBA" id="ARBA00022448"/>
    </source>
</evidence>
<evidence type="ECO:0000256" key="5">
    <source>
        <dbReference type="ARBA" id="ARBA00022496"/>
    </source>
</evidence>
<dbReference type="InterPro" id="IPR012910">
    <property type="entry name" value="Plug_dom"/>
</dbReference>
<evidence type="ECO:0000256" key="8">
    <source>
        <dbReference type="ARBA" id="ARBA00023004"/>
    </source>
</evidence>
<dbReference type="NCBIfam" id="TIGR01783">
    <property type="entry name" value="TonB-siderophor"/>
    <property type="match status" value="1"/>
</dbReference>
<keyword evidence="5" id="KW-0410">Iron transport</keyword>
<dbReference type="CDD" id="cd01347">
    <property type="entry name" value="ligand_gated_channel"/>
    <property type="match status" value="1"/>
</dbReference>
<dbReference type="EMBL" id="BPQJ01000028">
    <property type="protein sequence ID" value="GJD64707.1"/>
    <property type="molecule type" value="Genomic_DNA"/>
</dbReference>
<keyword evidence="8" id="KW-0408">Iron</keyword>
<evidence type="ECO:0000313" key="19">
    <source>
        <dbReference type="Proteomes" id="UP001055286"/>
    </source>
</evidence>
<evidence type="ECO:0000313" key="18">
    <source>
        <dbReference type="EMBL" id="GJD64707.1"/>
    </source>
</evidence>
<gene>
    <name evidence="18" type="primary">fhuA_3</name>
    <name evidence="18" type="ORF">MPEAHAMD_4892</name>
</gene>
<dbReference type="Pfam" id="PF07715">
    <property type="entry name" value="Plug"/>
    <property type="match status" value="1"/>
</dbReference>
<dbReference type="Pfam" id="PF00593">
    <property type="entry name" value="TonB_dep_Rec_b-barrel"/>
    <property type="match status" value="1"/>
</dbReference>
<name>A0AA37HET1_9HYPH</name>
<feature type="domain" description="TonB-dependent receptor plug" evidence="17">
    <location>
        <begin position="92"/>
        <end position="194"/>
    </location>
</feature>
<evidence type="ECO:0000256" key="13">
    <source>
        <dbReference type="ARBA" id="ARBA00023237"/>
    </source>
</evidence>
<dbReference type="InterPro" id="IPR036942">
    <property type="entry name" value="Beta-barrel_TonB_sf"/>
</dbReference>
<dbReference type="Proteomes" id="UP001055286">
    <property type="component" value="Unassembled WGS sequence"/>
</dbReference>
<keyword evidence="10 15" id="KW-0798">TonB box</keyword>
<dbReference type="GO" id="GO:0015344">
    <property type="term" value="F:siderophore uptake transmembrane transporter activity"/>
    <property type="evidence" value="ECO:0007669"/>
    <property type="project" value="TreeGrafter"/>
</dbReference>
<feature type="domain" description="TonB-dependent receptor-like beta-barrel" evidence="16">
    <location>
        <begin position="282"/>
        <end position="712"/>
    </location>
</feature>
<evidence type="ECO:0000259" key="16">
    <source>
        <dbReference type="Pfam" id="PF00593"/>
    </source>
</evidence>
<dbReference type="InterPro" id="IPR039426">
    <property type="entry name" value="TonB-dep_rcpt-like"/>
</dbReference>
<dbReference type="GO" id="GO:0038023">
    <property type="term" value="F:signaling receptor activity"/>
    <property type="evidence" value="ECO:0007669"/>
    <property type="project" value="InterPro"/>
</dbReference>
<evidence type="ECO:0000256" key="7">
    <source>
        <dbReference type="ARBA" id="ARBA00022729"/>
    </source>
</evidence>
<dbReference type="AlphaFoldDB" id="A0AA37HET1"/>
<keyword evidence="6 14" id="KW-0812">Transmembrane</keyword>
<keyword evidence="4 14" id="KW-1134">Transmembrane beta strand</keyword>
<evidence type="ECO:0000256" key="14">
    <source>
        <dbReference type="PROSITE-ProRule" id="PRU01360"/>
    </source>
</evidence>